<sequence>MWYSSSKTGAPAEEHSREDDRKMTAADDNGLATGDDDSGFLSVGNVQLCSDTGLQIPGMGSLQDEGQRGVAPMVPEAAIASSMTTAAKGSVRTADSGVVDVELCEDLNRLTLSGRSIQPEPMTLLHVDVASGQQHQDDRLMSNKDLWQGFYSRDGDGDTQLHIAIMQGYVEAALILISLAPHPHLLNIMNDHLQSPLHLAVLTQQPLIVRRLVLAGADLSLRNFRGNTALHLACANGDLACAKALTDPLYPMERNKLMPGQKIPALPQNLEQINYNGEMCLHIAVANGHVNLVRLLLRLGADLEAKECLAGRTALHLAVERKCWPIISFLMKECEPCLDTKTYSGLTAYQLALYTDRQLARELLRHGAKPEPLPNSDSESSDDELNYVPTILQLNNVQRLKV</sequence>
<dbReference type="AlphaFoldDB" id="E2AIG4"/>
<dbReference type="InterPro" id="IPR036770">
    <property type="entry name" value="Ankyrin_rpt-contain_sf"/>
</dbReference>
<name>E2AIG4_CAMFO</name>
<protein>
    <submittedName>
        <fullName evidence="5">NF-kappa-B inhibitor cactus</fullName>
    </submittedName>
</protein>
<dbReference type="InParanoid" id="E2AIG4"/>
<dbReference type="PROSITE" id="PS50297">
    <property type="entry name" value="ANK_REP_REGION"/>
    <property type="match status" value="2"/>
</dbReference>
<evidence type="ECO:0000256" key="4">
    <source>
        <dbReference type="SAM" id="MobiDB-lite"/>
    </source>
</evidence>
<dbReference type="PANTHER" id="PTHR46680:SF3">
    <property type="entry name" value="NF-KAPPA-B INHIBITOR CACTUS"/>
    <property type="match status" value="1"/>
</dbReference>
<dbReference type="GO" id="GO:0005829">
    <property type="term" value="C:cytosol"/>
    <property type="evidence" value="ECO:0007669"/>
    <property type="project" value="TreeGrafter"/>
</dbReference>
<evidence type="ECO:0000313" key="6">
    <source>
        <dbReference type="Proteomes" id="UP000000311"/>
    </source>
</evidence>
<proteinExistence type="predicted"/>
<gene>
    <name evidence="5" type="ORF">EAG_08025</name>
</gene>
<evidence type="ECO:0000313" key="5">
    <source>
        <dbReference type="EMBL" id="EFN66754.1"/>
    </source>
</evidence>
<dbReference type="EMBL" id="GL439791">
    <property type="protein sequence ID" value="EFN66754.1"/>
    <property type="molecule type" value="Genomic_DNA"/>
</dbReference>
<dbReference type="InterPro" id="IPR002110">
    <property type="entry name" value="Ankyrin_rpt"/>
</dbReference>
<dbReference type="Pfam" id="PF12796">
    <property type="entry name" value="Ank_2"/>
    <property type="match status" value="1"/>
</dbReference>
<dbReference type="STRING" id="104421.E2AIG4"/>
<feature type="region of interest" description="Disordered" evidence="4">
    <location>
        <begin position="1"/>
        <end position="36"/>
    </location>
</feature>
<dbReference type="PANTHER" id="PTHR46680">
    <property type="entry name" value="NF-KAPPA-B INHIBITOR ALPHA"/>
    <property type="match status" value="1"/>
</dbReference>
<evidence type="ECO:0000256" key="2">
    <source>
        <dbReference type="ARBA" id="ARBA00023043"/>
    </source>
</evidence>
<reference evidence="5 6" key="1">
    <citation type="journal article" date="2010" name="Science">
        <title>Genomic comparison of the ants Camponotus floridanus and Harpegnathos saltator.</title>
        <authorList>
            <person name="Bonasio R."/>
            <person name="Zhang G."/>
            <person name="Ye C."/>
            <person name="Mutti N.S."/>
            <person name="Fang X."/>
            <person name="Qin N."/>
            <person name="Donahue G."/>
            <person name="Yang P."/>
            <person name="Li Q."/>
            <person name="Li C."/>
            <person name="Zhang P."/>
            <person name="Huang Z."/>
            <person name="Berger S.L."/>
            <person name="Reinberg D."/>
            <person name="Wang J."/>
            <person name="Liebig J."/>
        </authorList>
    </citation>
    <scope>NUCLEOTIDE SEQUENCE [LARGE SCALE GENOMIC DNA]</scope>
    <source>
        <strain evidence="6">C129</strain>
    </source>
</reference>
<dbReference type="Gene3D" id="1.25.40.20">
    <property type="entry name" value="Ankyrin repeat-containing domain"/>
    <property type="match status" value="1"/>
</dbReference>
<dbReference type="KEGG" id="cfo:105252759"/>
<organism evidence="6">
    <name type="scientific">Camponotus floridanus</name>
    <name type="common">Florida carpenter ant</name>
    <dbReference type="NCBI Taxonomy" id="104421"/>
    <lineage>
        <taxon>Eukaryota</taxon>
        <taxon>Metazoa</taxon>
        <taxon>Ecdysozoa</taxon>
        <taxon>Arthropoda</taxon>
        <taxon>Hexapoda</taxon>
        <taxon>Insecta</taxon>
        <taxon>Pterygota</taxon>
        <taxon>Neoptera</taxon>
        <taxon>Endopterygota</taxon>
        <taxon>Hymenoptera</taxon>
        <taxon>Apocrita</taxon>
        <taxon>Aculeata</taxon>
        <taxon>Formicoidea</taxon>
        <taxon>Formicidae</taxon>
        <taxon>Formicinae</taxon>
        <taxon>Camponotus</taxon>
    </lineage>
</organism>
<evidence type="ECO:0000256" key="1">
    <source>
        <dbReference type="ARBA" id="ARBA00022737"/>
    </source>
</evidence>
<dbReference type="PROSITE" id="PS50088">
    <property type="entry name" value="ANK_REPEAT"/>
    <property type="match status" value="2"/>
</dbReference>
<feature type="repeat" description="ANK" evidence="3">
    <location>
        <begin position="192"/>
        <end position="224"/>
    </location>
</feature>
<dbReference type="FunCoup" id="E2AIG4">
    <property type="interactions" value="182"/>
</dbReference>
<dbReference type="GO" id="GO:0071356">
    <property type="term" value="P:cellular response to tumor necrosis factor"/>
    <property type="evidence" value="ECO:0007669"/>
    <property type="project" value="TreeGrafter"/>
</dbReference>
<keyword evidence="6" id="KW-1185">Reference proteome</keyword>
<dbReference type="SMART" id="SM00248">
    <property type="entry name" value="ANK"/>
    <property type="match status" value="6"/>
</dbReference>
<dbReference type="OMA" id="PWELYFQ"/>
<dbReference type="OrthoDB" id="20727at2759"/>
<evidence type="ECO:0000256" key="3">
    <source>
        <dbReference type="PROSITE-ProRule" id="PRU00023"/>
    </source>
</evidence>
<feature type="repeat" description="ANK" evidence="3">
    <location>
        <begin position="276"/>
        <end position="308"/>
    </location>
</feature>
<dbReference type="Pfam" id="PF00023">
    <property type="entry name" value="Ank"/>
    <property type="match status" value="1"/>
</dbReference>
<dbReference type="InterPro" id="IPR051070">
    <property type="entry name" value="NF-kappa-B_inhibitor"/>
</dbReference>
<keyword evidence="2 3" id="KW-0040">ANK repeat</keyword>
<dbReference type="SUPFAM" id="SSF48403">
    <property type="entry name" value="Ankyrin repeat"/>
    <property type="match status" value="1"/>
</dbReference>
<accession>E2AIG4</accession>
<feature type="compositionally biased region" description="Basic and acidic residues" evidence="4">
    <location>
        <begin position="12"/>
        <end position="25"/>
    </location>
</feature>
<keyword evidence="1" id="KW-0677">Repeat</keyword>
<dbReference type="Proteomes" id="UP000000311">
    <property type="component" value="Unassembled WGS sequence"/>
</dbReference>
<dbReference type="PRINTS" id="PR01415">
    <property type="entry name" value="ANKYRIN"/>
</dbReference>
<dbReference type="GO" id="GO:0051059">
    <property type="term" value="F:NF-kappaB binding"/>
    <property type="evidence" value="ECO:0007669"/>
    <property type="project" value="TreeGrafter"/>
</dbReference>